<dbReference type="RefSeq" id="WP_129921092.1">
    <property type="nucleotide sequence ID" value="NZ_SEWE01000018.1"/>
</dbReference>
<evidence type="ECO:0000313" key="3">
    <source>
        <dbReference type="Proteomes" id="UP000294155"/>
    </source>
</evidence>
<evidence type="ECO:0000313" key="2">
    <source>
        <dbReference type="EMBL" id="RYU79581.1"/>
    </source>
</evidence>
<feature type="chain" id="PRO_5020261165" description="DUF4861 domain-containing protein" evidence="1">
    <location>
        <begin position="19"/>
        <end position="323"/>
    </location>
</feature>
<reference evidence="2 3" key="1">
    <citation type="submission" date="2019-02" db="EMBL/GenBank/DDBJ databases">
        <title>Bacterial novel species isolated from soil.</title>
        <authorList>
            <person name="Jung H.-Y."/>
        </authorList>
    </citation>
    <scope>NUCLEOTIDE SEQUENCE [LARGE SCALE GENOMIC DNA]</scope>
    <source>
        <strain evidence="2 3">1-3-3-3</strain>
    </source>
</reference>
<comment type="caution">
    <text evidence="2">The sequence shown here is derived from an EMBL/GenBank/DDBJ whole genome shotgun (WGS) entry which is preliminary data.</text>
</comment>
<evidence type="ECO:0008006" key="4">
    <source>
        <dbReference type="Google" id="ProtNLM"/>
    </source>
</evidence>
<name>A0A4Q5LBV8_9BACT</name>
<dbReference type="SUPFAM" id="SSF82185">
    <property type="entry name" value="Histone H3 K4-specific methyltransferase SET7/9 N-terminal domain"/>
    <property type="match status" value="1"/>
</dbReference>
<sequence>MKLRIFRLSGLLALAALAAGEAAAQVATKPKVVHNDLNTVEEFNVLTTDGSIRQGSYVKYRPASPFSVLTVLVAGNYELGLPEGEWSTFYESYPWNKLRSRGSYHAGLQEGQWLYYHHLKAPKSLVRVATPNGTNRKDGFSINLDDSTAVLQAKGVYAAGRRVGLWTYYDHHGVTIQKVNHSANQLLYWRQDSSRQFSGESAALNHPLLYVGGKSQLLKEILEALKLKMPTRILPIGSAEFALSIDPSGHQMQVGSVTPPASTKDAKYQALVVGALNLLPADWLPQTTNGQPVAADYHVKISYSSFSEGNRKGINLTVDLLGD</sequence>
<protein>
    <recommendedName>
        <fullName evidence="4">DUF4861 domain-containing protein</fullName>
    </recommendedName>
</protein>
<organism evidence="2 3">
    <name type="scientific">Hymenobacter persicinus</name>
    <dbReference type="NCBI Taxonomy" id="2025506"/>
    <lineage>
        <taxon>Bacteria</taxon>
        <taxon>Pseudomonadati</taxon>
        <taxon>Bacteroidota</taxon>
        <taxon>Cytophagia</taxon>
        <taxon>Cytophagales</taxon>
        <taxon>Hymenobacteraceae</taxon>
        <taxon>Hymenobacter</taxon>
    </lineage>
</organism>
<dbReference type="EMBL" id="SEWE01000018">
    <property type="protein sequence ID" value="RYU79581.1"/>
    <property type="molecule type" value="Genomic_DNA"/>
</dbReference>
<keyword evidence="1" id="KW-0732">Signal</keyword>
<evidence type="ECO:0000256" key="1">
    <source>
        <dbReference type="SAM" id="SignalP"/>
    </source>
</evidence>
<dbReference type="Proteomes" id="UP000294155">
    <property type="component" value="Unassembled WGS sequence"/>
</dbReference>
<dbReference type="AlphaFoldDB" id="A0A4Q5LBV8"/>
<keyword evidence="3" id="KW-1185">Reference proteome</keyword>
<dbReference type="OrthoDB" id="883038at2"/>
<proteinExistence type="predicted"/>
<accession>A0A4Q5LBV8</accession>
<feature type="signal peptide" evidence="1">
    <location>
        <begin position="1"/>
        <end position="18"/>
    </location>
</feature>
<gene>
    <name evidence="2" type="ORF">EWM57_10465</name>
</gene>